<evidence type="ECO:0000256" key="8">
    <source>
        <dbReference type="SAM" id="MobiDB-lite"/>
    </source>
</evidence>
<dbReference type="GO" id="GO:1990904">
    <property type="term" value="C:ribonucleoprotein complex"/>
    <property type="evidence" value="ECO:0007669"/>
    <property type="project" value="UniProtKB-KW"/>
</dbReference>
<evidence type="ECO:0000256" key="4">
    <source>
        <dbReference type="ARBA" id="ARBA00022980"/>
    </source>
</evidence>
<reference evidence="10" key="2">
    <citation type="submission" date="2015-01" db="EMBL/GenBank/DDBJ databases">
        <title>Evolutionary Origins and Diversification of the Mycorrhizal Mutualists.</title>
        <authorList>
            <consortium name="DOE Joint Genome Institute"/>
            <consortium name="Mycorrhizal Genomics Consortium"/>
            <person name="Kohler A."/>
            <person name="Kuo A."/>
            <person name="Nagy L.G."/>
            <person name="Floudas D."/>
            <person name="Copeland A."/>
            <person name="Barry K.W."/>
            <person name="Cichocki N."/>
            <person name="Veneault-Fourrey C."/>
            <person name="LaButti K."/>
            <person name="Lindquist E.A."/>
            <person name="Lipzen A."/>
            <person name="Lundell T."/>
            <person name="Morin E."/>
            <person name="Murat C."/>
            <person name="Riley R."/>
            <person name="Ohm R."/>
            <person name="Sun H."/>
            <person name="Tunlid A."/>
            <person name="Henrissat B."/>
            <person name="Grigoriev I.V."/>
            <person name="Hibbett D.S."/>
            <person name="Martin F."/>
        </authorList>
    </citation>
    <scope>NUCLEOTIDE SEQUENCE [LARGE SCALE GENOMIC DNA]</scope>
    <source>
        <strain evidence="10">MUT 4182</strain>
    </source>
</reference>
<dbReference type="GO" id="GO:0032543">
    <property type="term" value="P:mitochondrial translation"/>
    <property type="evidence" value="ECO:0007669"/>
    <property type="project" value="InterPro"/>
</dbReference>
<protein>
    <recommendedName>
        <fullName evidence="7">Large ribosomal subunit protein mL40</fullName>
    </recommendedName>
</protein>
<keyword evidence="3" id="KW-0809">Transit peptide</keyword>
<evidence type="ECO:0000256" key="7">
    <source>
        <dbReference type="ARBA" id="ARBA00035192"/>
    </source>
</evidence>
<accession>A0A0C3L4N6</accession>
<dbReference type="GO" id="GO:0005739">
    <property type="term" value="C:mitochondrion"/>
    <property type="evidence" value="ECO:0007669"/>
    <property type="project" value="UniProtKB-SubCell"/>
</dbReference>
<dbReference type="Proteomes" id="UP000054248">
    <property type="component" value="Unassembled WGS sequence"/>
</dbReference>
<dbReference type="HOGENOM" id="CLU_090382_2_0_1"/>
<dbReference type="STRING" id="1051891.A0A0C3L4N6"/>
<evidence type="ECO:0000313" key="9">
    <source>
        <dbReference type="EMBL" id="KIO28768.1"/>
    </source>
</evidence>
<evidence type="ECO:0000256" key="6">
    <source>
        <dbReference type="ARBA" id="ARBA00023274"/>
    </source>
</evidence>
<evidence type="ECO:0000256" key="2">
    <source>
        <dbReference type="ARBA" id="ARBA00009360"/>
    </source>
</evidence>
<dbReference type="InterPro" id="IPR042831">
    <property type="entry name" value="Ribosomal_mL40_fung"/>
</dbReference>
<organism evidence="9 10">
    <name type="scientific">Tulasnella calospora MUT 4182</name>
    <dbReference type="NCBI Taxonomy" id="1051891"/>
    <lineage>
        <taxon>Eukaryota</taxon>
        <taxon>Fungi</taxon>
        <taxon>Dikarya</taxon>
        <taxon>Basidiomycota</taxon>
        <taxon>Agaricomycotina</taxon>
        <taxon>Agaricomycetes</taxon>
        <taxon>Cantharellales</taxon>
        <taxon>Tulasnellaceae</taxon>
        <taxon>Tulasnella</taxon>
    </lineage>
</organism>
<dbReference type="InterPro" id="IPR019192">
    <property type="entry name" value="Ribosomal_mL40"/>
</dbReference>
<dbReference type="GO" id="GO:0005840">
    <property type="term" value="C:ribosome"/>
    <property type="evidence" value="ECO:0007669"/>
    <property type="project" value="UniProtKB-KW"/>
</dbReference>
<evidence type="ECO:0000256" key="5">
    <source>
        <dbReference type="ARBA" id="ARBA00023128"/>
    </source>
</evidence>
<feature type="region of interest" description="Disordered" evidence="8">
    <location>
        <begin position="190"/>
        <end position="214"/>
    </location>
</feature>
<reference evidence="9 10" key="1">
    <citation type="submission" date="2014-04" db="EMBL/GenBank/DDBJ databases">
        <authorList>
            <consortium name="DOE Joint Genome Institute"/>
            <person name="Kuo A."/>
            <person name="Girlanda M."/>
            <person name="Perotto S."/>
            <person name="Kohler A."/>
            <person name="Nagy L.G."/>
            <person name="Floudas D."/>
            <person name="Copeland A."/>
            <person name="Barry K.W."/>
            <person name="Cichocki N."/>
            <person name="Veneault-Fourrey C."/>
            <person name="LaButti K."/>
            <person name="Lindquist E.A."/>
            <person name="Lipzen A."/>
            <person name="Lundell T."/>
            <person name="Morin E."/>
            <person name="Murat C."/>
            <person name="Sun H."/>
            <person name="Tunlid A."/>
            <person name="Henrissat B."/>
            <person name="Grigoriev I.V."/>
            <person name="Hibbett D.S."/>
            <person name="Martin F."/>
            <person name="Nordberg H.P."/>
            <person name="Cantor M.N."/>
            <person name="Hua S.X."/>
        </authorList>
    </citation>
    <scope>NUCLEOTIDE SEQUENCE [LARGE SCALE GENOMIC DNA]</scope>
    <source>
        <strain evidence="9 10">MUT 4182</strain>
    </source>
</reference>
<dbReference type="OrthoDB" id="2098203at2759"/>
<name>A0A0C3L4N6_9AGAM</name>
<comment type="subcellular location">
    <subcellularLocation>
        <location evidence="1">Mitochondrion</location>
    </subcellularLocation>
</comment>
<evidence type="ECO:0000313" key="10">
    <source>
        <dbReference type="Proteomes" id="UP000054248"/>
    </source>
</evidence>
<dbReference type="GO" id="GO:0003735">
    <property type="term" value="F:structural constituent of ribosome"/>
    <property type="evidence" value="ECO:0007669"/>
    <property type="project" value="InterPro"/>
</dbReference>
<proteinExistence type="inferred from homology"/>
<dbReference type="AlphaFoldDB" id="A0A0C3L4N6"/>
<dbReference type="EMBL" id="KN822990">
    <property type="protein sequence ID" value="KIO28768.1"/>
    <property type="molecule type" value="Genomic_DNA"/>
</dbReference>
<sequence>MFSILGRSIFSSALPTPLLSTKLSQATTTIVPAAGYATAASKGRKRPALSPAQLKDEALKKLLYPRLIGKPRINPVGLHRREVNRALRRVVRSAEAHETIERAWQLHKRQLRESRETELQRKYESMKNAMDKLKELDTRLYNLAAAKVDPRGILPDDAEEVKHLRGPAQKFHTARVQGLFPREMWMPTDTPKKDGWNYNWTPPPSTASSAGDSS</sequence>
<keyword evidence="10" id="KW-1185">Reference proteome</keyword>
<dbReference type="Gene3D" id="6.10.250.3440">
    <property type="match status" value="1"/>
</dbReference>
<evidence type="ECO:0000256" key="3">
    <source>
        <dbReference type="ARBA" id="ARBA00022946"/>
    </source>
</evidence>
<dbReference type="PANTHER" id="PTHR39150:SF1">
    <property type="entry name" value="LARGE RIBOSOMAL SUBUNIT PROTEIN ML40"/>
    <property type="match status" value="1"/>
</dbReference>
<keyword evidence="6" id="KW-0687">Ribonucleoprotein</keyword>
<keyword evidence="5" id="KW-0496">Mitochondrion</keyword>
<evidence type="ECO:0000256" key="1">
    <source>
        <dbReference type="ARBA" id="ARBA00004173"/>
    </source>
</evidence>
<keyword evidence="4" id="KW-0689">Ribosomal protein</keyword>
<gene>
    <name evidence="9" type="ORF">M407DRAFT_176464</name>
</gene>
<comment type="similarity">
    <text evidence="2">Belongs to the mitochondrion-specific ribosomal protein mL40 family.</text>
</comment>
<dbReference type="PANTHER" id="PTHR39150">
    <property type="entry name" value="54S RIBOSOMAL PROTEIN L28, MITOCHONDRIAL"/>
    <property type="match status" value="1"/>
</dbReference>
<dbReference type="Pfam" id="PF09812">
    <property type="entry name" value="MRP-L28"/>
    <property type="match status" value="1"/>
</dbReference>